<keyword evidence="3" id="KW-1185">Reference proteome</keyword>
<dbReference type="Gene3D" id="3.90.1300.10">
    <property type="entry name" value="Amidase signature (AS) domain"/>
    <property type="match status" value="1"/>
</dbReference>
<dbReference type="GO" id="GO:0004040">
    <property type="term" value="F:amidase activity"/>
    <property type="evidence" value="ECO:0007669"/>
    <property type="project" value="UniProtKB-EC"/>
</dbReference>
<proteinExistence type="predicted"/>
<accession>A0A852R3C5</accession>
<evidence type="ECO:0000259" key="1">
    <source>
        <dbReference type="Pfam" id="PF01425"/>
    </source>
</evidence>
<dbReference type="PANTHER" id="PTHR11895:SF76">
    <property type="entry name" value="INDOLEACETAMIDE HYDROLASE"/>
    <property type="match status" value="1"/>
</dbReference>
<name>A0A852R3C5_9ACTN</name>
<dbReference type="InterPro" id="IPR023631">
    <property type="entry name" value="Amidase_dom"/>
</dbReference>
<sequence length="479" mass="50640">MVDDLTEATARELVEGQQQGAFSAREVLAAHLERIDRHNPVVNAIVTLDRDGAERAAAAADAEAARRRAAGIPLAPLHGMPISFKDTHATAGLRTTYGSPLHADNVPTADDEVVRRIQAAGAVRVGKTNVPEFAAGSHTFNEVFGATHNPYALGRTAGGSSGGAAAALAARFQPVADGSDMGGSLRNPAAMCNVVGLRPTPGLVPEPTTGVVFTPLAVSGPMGRTVDDTALLLSVLAGPHRDDPLSHHGERPGSAPVASADLRGLRVAWAPTLGGRVPVERQVLDVLEPAVKVFSELGAHVEDACLDLDGSDDAFRTLRAAEFDLMWGHLLDEQPDVLKPDLVWNVRQGRGLSGRDVMQAFAEVTRLQRAAHRFFDEYDVLLAPVSQVAPFPVEQAWPTDIEGTAQQTYLDWMRASYLLTPLGVPAISVPAGFTPDGLPVGLQVVTRARTDSTLLSIAATFEAATGHGRCTPRLPEDLS</sequence>
<reference evidence="2 3" key="1">
    <citation type="submission" date="2020-07" db="EMBL/GenBank/DDBJ databases">
        <title>Sequencing the genomes of 1000 actinobacteria strains.</title>
        <authorList>
            <person name="Klenk H.-P."/>
        </authorList>
    </citation>
    <scope>NUCLEOTIDE SEQUENCE [LARGE SCALE GENOMIC DNA]</scope>
    <source>
        <strain evidence="2 3">DSM 19082</strain>
    </source>
</reference>
<evidence type="ECO:0000313" key="3">
    <source>
        <dbReference type="Proteomes" id="UP000582231"/>
    </source>
</evidence>
<dbReference type="InterPro" id="IPR036928">
    <property type="entry name" value="AS_sf"/>
</dbReference>
<dbReference type="AlphaFoldDB" id="A0A852R3C5"/>
<dbReference type="EC" id="3.5.1.4" evidence="2"/>
<dbReference type="SUPFAM" id="SSF75304">
    <property type="entry name" value="Amidase signature (AS) enzymes"/>
    <property type="match status" value="1"/>
</dbReference>
<dbReference type="Proteomes" id="UP000582231">
    <property type="component" value="Unassembled WGS sequence"/>
</dbReference>
<feature type="domain" description="Amidase" evidence="1">
    <location>
        <begin position="26"/>
        <end position="455"/>
    </location>
</feature>
<dbReference type="InterPro" id="IPR020556">
    <property type="entry name" value="Amidase_CS"/>
</dbReference>
<organism evidence="2 3">
    <name type="scientific">Nocardioides kongjuensis</name>
    <dbReference type="NCBI Taxonomy" id="349522"/>
    <lineage>
        <taxon>Bacteria</taxon>
        <taxon>Bacillati</taxon>
        <taxon>Actinomycetota</taxon>
        <taxon>Actinomycetes</taxon>
        <taxon>Propionibacteriales</taxon>
        <taxon>Nocardioidaceae</taxon>
        <taxon>Nocardioides</taxon>
    </lineage>
</organism>
<dbReference type="NCBIfam" id="NF005686">
    <property type="entry name" value="PRK07486.1"/>
    <property type="match status" value="1"/>
</dbReference>
<evidence type="ECO:0000313" key="2">
    <source>
        <dbReference type="EMBL" id="NYD29273.1"/>
    </source>
</evidence>
<dbReference type="EMBL" id="JACCBF010000001">
    <property type="protein sequence ID" value="NYD29273.1"/>
    <property type="molecule type" value="Genomic_DNA"/>
</dbReference>
<dbReference type="Pfam" id="PF01425">
    <property type="entry name" value="Amidase"/>
    <property type="match status" value="1"/>
</dbReference>
<dbReference type="PROSITE" id="PS00571">
    <property type="entry name" value="AMIDASES"/>
    <property type="match status" value="1"/>
</dbReference>
<dbReference type="InterPro" id="IPR000120">
    <property type="entry name" value="Amidase"/>
</dbReference>
<gene>
    <name evidence="2" type="ORF">BJ958_000819</name>
</gene>
<comment type="caution">
    <text evidence="2">The sequence shown here is derived from an EMBL/GenBank/DDBJ whole genome shotgun (WGS) entry which is preliminary data.</text>
</comment>
<keyword evidence="2" id="KW-0378">Hydrolase</keyword>
<protein>
    <submittedName>
        <fullName evidence="2">Amidase</fullName>
        <ecNumber evidence="2">3.5.1.4</ecNumber>
    </submittedName>
</protein>
<dbReference type="PANTHER" id="PTHR11895">
    <property type="entry name" value="TRANSAMIDASE"/>
    <property type="match status" value="1"/>
</dbReference>
<dbReference type="RefSeq" id="WP_179725667.1">
    <property type="nucleotide sequence ID" value="NZ_BAABEF010000001.1"/>
</dbReference>